<accession>A0A6A7AUK7</accession>
<sequence length="51" mass="5612">MTPWHMNATSRSPLSGSRQDNPRRGESMGMATTQRFSLLLNMGSKAATNET</sequence>
<feature type="compositionally biased region" description="Polar residues" evidence="1">
    <location>
        <begin position="7"/>
        <end position="19"/>
    </location>
</feature>
<gene>
    <name evidence="2" type="ORF">T440DRAFT_369339</name>
</gene>
<feature type="region of interest" description="Disordered" evidence="1">
    <location>
        <begin position="1"/>
        <end position="34"/>
    </location>
</feature>
<feature type="non-terminal residue" evidence="2">
    <location>
        <position position="51"/>
    </location>
</feature>
<dbReference type="Proteomes" id="UP000799423">
    <property type="component" value="Unassembled WGS sequence"/>
</dbReference>
<dbReference type="EMBL" id="MU006330">
    <property type="protein sequence ID" value="KAF2846970.1"/>
    <property type="molecule type" value="Genomic_DNA"/>
</dbReference>
<organism evidence="2 3">
    <name type="scientific">Plenodomus tracheiphilus IPT5</name>
    <dbReference type="NCBI Taxonomy" id="1408161"/>
    <lineage>
        <taxon>Eukaryota</taxon>
        <taxon>Fungi</taxon>
        <taxon>Dikarya</taxon>
        <taxon>Ascomycota</taxon>
        <taxon>Pezizomycotina</taxon>
        <taxon>Dothideomycetes</taxon>
        <taxon>Pleosporomycetidae</taxon>
        <taxon>Pleosporales</taxon>
        <taxon>Pleosporineae</taxon>
        <taxon>Leptosphaeriaceae</taxon>
        <taxon>Plenodomus</taxon>
    </lineage>
</organism>
<protein>
    <submittedName>
        <fullName evidence="2">Uncharacterized protein</fullName>
    </submittedName>
</protein>
<evidence type="ECO:0000313" key="3">
    <source>
        <dbReference type="Proteomes" id="UP000799423"/>
    </source>
</evidence>
<reference evidence="2" key="1">
    <citation type="submission" date="2020-01" db="EMBL/GenBank/DDBJ databases">
        <authorList>
            <consortium name="DOE Joint Genome Institute"/>
            <person name="Haridas S."/>
            <person name="Albert R."/>
            <person name="Binder M."/>
            <person name="Bloem J."/>
            <person name="Labutti K."/>
            <person name="Salamov A."/>
            <person name="Andreopoulos B."/>
            <person name="Baker S.E."/>
            <person name="Barry K."/>
            <person name="Bills G."/>
            <person name="Bluhm B.H."/>
            <person name="Cannon C."/>
            <person name="Castanera R."/>
            <person name="Culley D.E."/>
            <person name="Daum C."/>
            <person name="Ezra D."/>
            <person name="Gonzalez J.B."/>
            <person name="Henrissat B."/>
            <person name="Kuo A."/>
            <person name="Liang C."/>
            <person name="Lipzen A."/>
            <person name="Lutzoni F."/>
            <person name="Magnuson J."/>
            <person name="Mondo S."/>
            <person name="Nolan M."/>
            <person name="Ohm R."/>
            <person name="Pangilinan J."/>
            <person name="Park H.-J."/>
            <person name="Ramirez L."/>
            <person name="Alfaro M."/>
            <person name="Sun H."/>
            <person name="Tritt A."/>
            <person name="Yoshinaga Y."/>
            <person name="Zwiers L.-H."/>
            <person name="Turgeon B.G."/>
            <person name="Goodwin S.B."/>
            <person name="Spatafora J.W."/>
            <person name="Crous P.W."/>
            <person name="Grigoriev I.V."/>
        </authorList>
    </citation>
    <scope>NUCLEOTIDE SEQUENCE</scope>
    <source>
        <strain evidence="2">IPT5</strain>
    </source>
</reference>
<dbReference type="AlphaFoldDB" id="A0A6A7AUK7"/>
<name>A0A6A7AUK7_9PLEO</name>
<evidence type="ECO:0000256" key="1">
    <source>
        <dbReference type="SAM" id="MobiDB-lite"/>
    </source>
</evidence>
<keyword evidence="3" id="KW-1185">Reference proteome</keyword>
<dbReference type="OrthoDB" id="10327242at2759"/>
<proteinExistence type="predicted"/>
<evidence type="ECO:0000313" key="2">
    <source>
        <dbReference type="EMBL" id="KAF2846970.1"/>
    </source>
</evidence>